<dbReference type="Proteomes" id="UP001597474">
    <property type="component" value="Unassembled WGS sequence"/>
</dbReference>
<accession>A0ABW5U4K5</accession>
<evidence type="ECO:0000313" key="4">
    <source>
        <dbReference type="EMBL" id="MFD2740654.1"/>
    </source>
</evidence>
<organism evidence="4 5">
    <name type="scientific">Sulfitobacter aestuarii</name>
    <dbReference type="NCBI Taxonomy" id="2161676"/>
    <lineage>
        <taxon>Bacteria</taxon>
        <taxon>Pseudomonadati</taxon>
        <taxon>Pseudomonadota</taxon>
        <taxon>Alphaproteobacteria</taxon>
        <taxon>Rhodobacterales</taxon>
        <taxon>Roseobacteraceae</taxon>
        <taxon>Sulfitobacter</taxon>
    </lineage>
</organism>
<evidence type="ECO:0000259" key="3">
    <source>
        <dbReference type="Pfam" id="PF00291"/>
    </source>
</evidence>
<dbReference type="NCBIfam" id="TIGR01747">
    <property type="entry name" value="diampropi_NH3ly"/>
    <property type="match status" value="1"/>
</dbReference>
<dbReference type="InterPro" id="IPR010081">
    <property type="entry name" value="DiNH2opropionate_NH3_lyase"/>
</dbReference>
<dbReference type="EMBL" id="JBHUMP010000012">
    <property type="protein sequence ID" value="MFD2740654.1"/>
    <property type="molecule type" value="Genomic_DNA"/>
</dbReference>
<dbReference type="InterPro" id="IPR036052">
    <property type="entry name" value="TrpB-like_PALP_sf"/>
</dbReference>
<keyword evidence="5" id="KW-1185">Reference proteome</keyword>
<dbReference type="InterPro" id="IPR001926">
    <property type="entry name" value="TrpB-like_PALP"/>
</dbReference>
<protein>
    <submittedName>
        <fullName evidence="4">Diaminopropionate ammonia-lyase</fullName>
        <ecNumber evidence="4">4.3.1.15</ecNumber>
    </submittedName>
</protein>
<dbReference type="GO" id="GO:0008838">
    <property type="term" value="F:diaminopropionate ammonia-lyase activity"/>
    <property type="evidence" value="ECO:0007669"/>
    <property type="project" value="UniProtKB-EC"/>
</dbReference>
<dbReference type="SUPFAM" id="SSF53686">
    <property type="entry name" value="Tryptophan synthase beta subunit-like PLP-dependent enzymes"/>
    <property type="match status" value="1"/>
</dbReference>
<dbReference type="PANTHER" id="PTHR42937">
    <property type="match status" value="1"/>
</dbReference>
<comment type="cofactor">
    <cofactor evidence="1">
        <name>pyridoxal 5'-phosphate</name>
        <dbReference type="ChEBI" id="CHEBI:597326"/>
    </cofactor>
</comment>
<dbReference type="PANTHER" id="PTHR42937:SF1">
    <property type="entry name" value="DIAMINOPROPIONATE AMMONIA-LYASE"/>
    <property type="match status" value="1"/>
</dbReference>
<evidence type="ECO:0000256" key="2">
    <source>
        <dbReference type="ARBA" id="ARBA00022898"/>
    </source>
</evidence>
<dbReference type="CDD" id="cd00640">
    <property type="entry name" value="Trp-synth-beta_II"/>
    <property type="match status" value="1"/>
</dbReference>
<comment type="caution">
    <text evidence="4">The sequence shown here is derived from an EMBL/GenBank/DDBJ whole genome shotgun (WGS) entry which is preliminary data.</text>
</comment>
<dbReference type="NCBIfam" id="NF006058">
    <property type="entry name" value="PRK08206.1"/>
    <property type="match status" value="1"/>
</dbReference>
<keyword evidence="4" id="KW-0456">Lyase</keyword>
<name>A0ABW5U4K5_9RHOB</name>
<evidence type="ECO:0000256" key="1">
    <source>
        <dbReference type="ARBA" id="ARBA00001933"/>
    </source>
</evidence>
<dbReference type="Gene3D" id="3.40.50.1100">
    <property type="match status" value="2"/>
</dbReference>
<dbReference type="EC" id="4.3.1.15" evidence="4"/>
<keyword evidence="2" id="KW-0663">Pyridoxal phosphate</keyword>
<dbReference type="RefSeq" id="WP_386375191.1">
    <property type="nucleotide sequence ID" value="NZ_JBHUMP010000012.1"/>
</dbReference>
<evidence type="ECO:0000313" key="5">
    <source>
        <dbReference type="Proteomes" id="UP001597474"/>
    </source>
</evidence>
<proteinExistence type="predicted"/>
<dbReference type="Pfam" id="PF00291">
    <property type="entry name" value="PALP"/>
    <property type="match status" value="1"/>
</dbReference>
<reference evidence="5" key="1">
    <citation type="journal article" date="2019" name="Int. J. Syst. Evol. Microbiol.">
        <title>The Global Catalogue of Microorganisms (GCM) 10K type strain sequencing project: providing services to taxonomists for standard genome sequencing and annotation.</title>
        <authorList>
            <consortium name="The Broad Institute Genomics Platform"/>
            <consortium name="The Broad Institute Genome Sequencing Center for Infectious Disease"/>
            <person name="Wu L."/>
            <person name="Ma J."/>
        </authorList>
    </citation>
    <scope>NUCLEOTIDE SEQUENCE [LARGE SCALE GENOMIC DNA]</scope>
    <source>
        <strain evidence="5">TISTR 2562</strain>
    </source>
</reference>
<gene>
    <name evidence="4" type="ORF">ACFSUD_13790</name>
</gene>
<feature type="domain" description="Tryptophan synthase beta chain-like PALP" evidence="3">
    <location>
        <begin position="43"/>
        <end position="364"/>
    </location>
</feature>
<sequence>MTDLPPAVRLDHVAASRKEGDAARRVLSAEDFATARAEIMQWPGYTPTPLLHLAALAREIGVGEILYKDEGPRFGLGSFKALGGSYAGLRVLQREISRSLGRDVPLAEIRNGEHAAECAAITLVSATDGNHGRSLAWGCQRFGAPCRIYIHAEVSEGRAQAMRDLGAEVIRIDGDYDDSVDLAKSEAEANGWFVVSDTSWPGYALPPRDVMAGYGVMTQEICEALETPPTHVFLQGGVGGLAAGVVAGLRQYWSEDAPRVVIVEPELAACLFESGKTGIATNVAIEEETLMAGLSCGEPSELAWEILVEEASDFLTIPEALVAPGVRLLARPLPGDPAVEAGESAVAGLAALIAARQDEDLSAQLGLDGDARVLLIGSEGVTDPAIFERIMGGSDAA</sequence>